<feature type="non-terminal residue" evidence="1">
    <location>
        <position position="1"/>
    </location>
</feature>
<accession>A0A269XM56</accession>
<evidence type="ECO:0000313" key="1">
    <source>
        <dbReference type="EMBL" id="PAK74340.1"/>
    </source>
</evidence>
<comment type="caution">
    <text evidence="1">The sequence shown here is derived from an EMBL/GenBank/DDBJ whole genome shotgun (WGS) entry which is preliminary data.</text>
</comment>
<evidence type="ECO:0000313" key="2">
    <source>
        <dbReference type="Proteomes" id="UP000216802"/>
    </source>
</evidence>
<gene>
    <name evidence="1" type="ORF">B8W98_12395</name>
</gene>
<proteinExistence type="predicted"/>
<sequence length="71" mass="7841">DLFIIRSLKSCLRNQLTSKQLWILDGNVGGHASANNAVKDYTARIQAFLNQVDAQNSDTKLNITDDQHVAA</sequence>
<name>A0A269XM56_9LACO</name>
<dbReference type="Proteomes" id="UP000216802">
    <property type="component" value="Unassembled WGS sequence"/>
</dbReference>
<protein>
    <submittedName>
        <fullName evidence="1">Uncharacterized protein</fullName>
    </submittedName>
</protein>
<dbReference type="AlphaFoldDB" id="A0A269XM56"/>
<dbReference type="EMBL" id="NCXI01000296">
    <property type="protein sequence ID" value="PAK74340.1"/>
    <property type="molecule type" value="Genomic_DNA"/>
</dbReference>
<reference evidence="1 2" key="1">
    <citation type="submission" date="2017-04" db="EMBL/GenBank/DDBJ databases">
        <title>Kefir bacterial isolates.</title>
        <authorList>
            <person name="Kim Y."/>
            <person name="Blasche S."/>
            <person name="Patil K.R."/>
        </authorList>
    </citation>
    <scope>NUCLEOTIDE SEQUENCE [LARGE SCALE GENOMIC DNA]</scope>
    <source>
        <strain evidence="1 2">OG2</strain>
    </source>
</reference>
<organism evidence="1 2">
    <name type="scientific">Lentilactobacillus parakefiri</name>
    <dbReference type="NCBI Taxonomy" id="152332"/>
    <lineage>
        <taxon>Bacteria</taxon>
        <taxon>Bacillati</taxon>
        <taxon>Bacillota</taxon>
        <taxon>Bacilli</taxon>
        <taxon>Lactobacillales</taxon>
        <taxon>Lactobacillaceae</taxon>
        <taxon>Lentilactobacillus</taxon>
    </lineage>
</organism>